<dbReference type="InterPro" id="IPR036236">
    <property type="entry name" value="Znf_C2H2_sf"/>
</dbReference>
<gene>
    <name evidence="10" type="ORF">Ccrd_015215</name>
</gene>
<feature type="region of interest" description="Disordered" evidence="7">
    <location>
        <begin position="1"/>
        <end position="28"/>
    </location>
</feature>
<evidence type="ECO:0000313" key="10">
    <source>
        <dbReference type="EMBL" id="KVI06407.1"/>
    </source>
</evidence>
<evidence type="ECO:0000256" key="3">
    <source>
        <dbReference type="ARBA" id="ARBA00022737"/>
    </source>
</evidence>
<comment type="subcellular location">
    <subcellularLocation>
        <location evidence="1">Nucleus</location>
    </subcellularLocation>
</comment>
<feature type="domain" description="C2H2-type" evidence="8">
    <location>
        <begin position="384"/>
        <end position="406"/>
    </location>
</feature>
<keyword evidence="6" id="KW-0539">Nucleus</keyword>
<feature type="region of interest" description="Disordered" evidence="7">
    <location>
        <begin position="220"/>
        <end position="253"/>
    </location>
</feature>
<evidence type="ECO:0000256" key="4">
    <source>
        <dbReference type="ARBA" id="ARBA00022771"/>
    </source>
</evidence>
<dbReference type="Proteomes" id="UP000243975">
    <property type="component" value="Unassembled WGS sequence"/>
</dbReference>
<evidence type="ECO:0000259" key="8">
    <source>
        <dbReference type="SMART" id="SM00355"/>
    </source>
</evidence>
<sequence>MPSHIQAGGPLSEPTIESTTSYSPANSEVGAQKTVNNVTLTNIRSKDTHLSFCDVCNVRCDTEDVLKKHKQGKRHKKNVQKLAVPSAISQEMIRPAKHATLHQEAEEKKQDLLQSEASVDSLFVCGIPDVMGCIDQNILTVHIEGGNQVTNGPLCRDGHPNPTLVSLATVQPSIDKLDAHQIGWCEICKVNCTSDKTLQKHILGKKHKKNLKNSEKIVAPSLTPVASMSKGEKTKGETVHSEEPCNASCSSNVLSSYESGKKRTENLERSEKTPDLALTLPIGSLATPQKVEIPKSEENKSARCELCGICCNSCGELNKHILGKKHKKNMKKSEEIFGVGSEGSMEDERCKRKANWESDDDDDDEEEDRDRKKHKMMEKEKASISCKVCNVVCNSPTAFISHLASHDHSAMVLKQVKVEAVSYEVQL</sequence>
<accession>A0A124SGH5</accession>
<feature type="domain" description="U1-type" evidence="9">
    <location>
        <begin position="299"/>
        <end position="333"/>
    </location>
</feature>
<evidence type="ECO:0000256" key="6">
    <source>
        <dbReference type="ARBA" id="ARBA00023242"/>
    </source>
</evidence>
<keyword evidence="2" id="KW-0479">Metal-binding</keyword>
<proteinExistence type="predicted"/>
<feature type="compositionally biased region" description="Polar residues" evidence="7">
    <location>
        <begin position="15"/>
        <end position="26"/>
    </location>
</feature>
<dbReference type="InterPro" id="IPR013087">
    <property type="entry name" value="Znf_C2H2_type"/>
</dbReference>
<dbReference type="Pfam" id="PF12874">
    <property type="entry name" value="zf-met"/>
    <property type="match status" value="3"/>
</dbReference>
<evidence type="ECO:0000256" key="1">
    <source>
        <dbReference type="ARBA" id="ARBA00004123"/>
    </source>
</evidence>
<dbReference type="GO" id="GO:0008270">
    <property type="term" value="F:zinc ion binding"/>
    <property type="evidence" value="ECO:0007669"/>
    <property type="project" value="UniProtKB-KW"/>
</dbReference>
<evidence type="ECO:0000256" key="5">
    <source>
        <dbReference type="ARBA" id="ARBA00022833"/>
    </source>
</evidence>
<keyword evidence="3" id="KW-0677">Repeat</keyword>
<dbReference type="AlphaFoldDB" id="A0A124SGH5"/>
<feature type="domain" description="C2H2-type" evidence="8">
    <location>
        <begin position="51"/>
        <end position="75"/>
    </location>
</feature>
<evidence type="ECO:0000256" key="7">
    <source>
        <dbReference type="SAM" id="MobiDB-lite"/>
    </source>
</evidence>
<dbReference type="GO" id="GO:0003676">
    <property type="term" value="F:nucleic acid binding"/>
    <property type="evidence" value="ECO:0007669"/>
    <property type="project" value="InterPro"/>
</dbReference>
<dbReference type="GO" id="GO:0005634">
    <property type="term" value="C:nucleus"/>
    <property type="evidence" value="ECO:0007669"/>
    <property type="project" value="UniProtKB-SubCell"/>
</dbReference>
<reference evidence="10 11" key="1">
    <citation type="journal article" date="2016" name="Sci. Rep.">
        <title>The genome sequence of the outbreeding globe artichoke constructed de novo incorporating a phase-aware low-pass sequencing strategy of F1 progeny.</title>
        <authorList>
            <person name="Scaglione D."/>
            <person name="Reyes-Chin-Wo S."/>
            <person name="Acquadro A."/>
            <person name="Froenicke L."/>
            <person name="Portis E."/>
            <person name="Beitel C."/>
            <person name="Tirone M."/>
            <person name="Mauro R."/>
            <person name="Lo Monaco A."/>
            <person name="Mauromicale G."/>
            <person name="Faccioli P."/>
            <person name="Cattivelli L."/>
            <person name="Rieseberg L."/>
            <person name="Michelmore R."/>
            <person name="Lanteri S."/>
        </authorList>
    </citation>
    <scope>NUCLEOTIDE SEQUENCE [LARGE SCALE GENOMIC DNA]</scope>
    <source>
        <strain evidence="10">2C</strain>
    </source>
</reference>
<evidence type="ECO:0000313" key="11">
    <source>
        <dbReference type="Proteomes" id="UP000243975"/>
    </source>
</evidence>
<dbReference type="InterPro" id="IPR003604">
    <property type="entry name" value="Matrin/U1-like-C_Znf_C2H2"/>
</dbReference>
<keyword evidence="11" id="KW-1185">Reference proteome</keyword>
<name>A0A124SGH5_CYNCS</name>
<dbReference type="Gene3D" id="3.30.160.60">
    <property type="entry name" value="Classic Zinc Finger"/>
    <property type="match status" value="4"/>
</dbReference>
<feature type="compositionally biased region" description="Basic and acidic residues" evidence="7">
    <location>
        <begin position="230"/>
        <end position="243"/>
    </location>
</feature>
<feature type="domain" description="C2H2-type" evidence="8">
    <location>
        <begin position="302"/>
        <end position="326"/>
    </location>
</feature>
<feature type="region of interest" description="Disordered" evidence="7">
    <location>
        <begin position="348"/>
        <end position="377"/>
    </location>
</feature>
<keyword evidence="5" id="KW-0862">Zinc</keyword>
<dbReference type="SMART" id="SM00355">
    <property type="entry name" value="ZnF_C2H2"/>
    <property type="match status" value="4"/>
</dbReference>
<dbReference type="SUPFAM" id="SSF57667">
    <property type="entry name" value="beta-beta-alpha zinc fingers"/>
    <property type="match status" value="4"/>
</dbReference>
<feature type="domain" description="U1-type" evidence="9">
    <location>
        <begin position="48"/>
        <end position="82"/>
    </location>
</feature>
<keyword evidence="4" id="KW-0863">Zinc-finger</keyword>
<feature type="domain" description="C2H2-type" evidence="8">
    <location>
        <begin position="183"/>
        <end position="207"/>
    </location>
</feature>
<feature type="compositionally biased region" description="Acidic residues" evidence="7">
    <location>
        <begin position="357"/>
        <end position="368"/>
    </location>
</feature>
<evidence type="ECO:0000259" key="9">
    <source>
        <dbReference type="SMART" id="SM00451"/>
    </source>
</evidence>
<organism evidence="10 11">
    <name type="scientific">Cynara cardunculus var. scolymus</name>
    <name type="common">Globe artichoke</name>
    <name type="synonym">Cynara scolymus</name>
    <dbReference type="NCBI Taxonomy" id="59895"/>
    <lineage>
        <taxon>Eukaryota</taxon>
        <taxon>Viridiplantae</taxon>
        <taxon>Streptophyta</taxon>
        <taxon>Embryophyta</taxon>
        <taxon>Tracheophyta</taxon>
        <taxon>Spermatophyta</taxon>
        <taxon>Magnoliopsida</taxon>
        <taxon>eudicotyledons</taxon>
        <taxon>Gunneridae</taxon>
        <taxon>Pentapetalae</taxon>
        <taxon>asterids</taxon>
        <taxon>campanulids</taxon>
        <taxon>Asterales</taxon>
        <taxon>Asteraceae</taxon>
        <taxon>Carduoideae</taxon>
        <taxon>Cardueae</taxon>
        <taxon>Carduinae</taxon>
        <taxon>Cynara</taxon>
    </lineage>
</organism>
<dbReference type="Gramene" id="KVI06407">
    <property type="protein sequence ID" value="KVI06407"/>
    <property type="gene ID" value="Ccrd_015215"/>
</dbReference>
<protein>
    <submittedName>
        <fullName evidence="10">Zinc finger, C2H2-like protein</fullName>
    </submittedName>
</protein>
<evidence type="ECO:0000256" key="2">
    <source>
        <dbReference type="ARBA" id="ARBA00022723"/>
    </source>
</evidence>
<dbReference type="EMBL" id="LEKV01001830">
    <property type="protein sequence ID" value="KVI06407.1"/>
    <property type="molecule type" value="Genomic_DNA"/>
</dbReference>
<dbReference type="SMART" id="SM00451">
    <property type="entry name" value="ZnF_U1"/>
    <property type="match status" value="4"/>
</dbReference>
<dbReference type="PANTHER" id="PTHR46144">
    <property type="entry name" value="ZINC FINGER PROTEIN 385B-LIKE"/>
    <property type="match status" value="1"/>
</dbReference>
<feature type="domain" description="U1-type" evidence="9">
    <location>
        <begin position="184"/>
        <end position="214"/>
    </location>
</feature>
<feature type="domain" description="U1-type" evidence="9">
    <location>
        <begin position="381"/>
        <end position="415"/>
    </location>
</feature>
<dbReference type="PANTHER" id="PTHR46144:SF6">
    <property type="entry name" value="C2H2-TYPE DOMAIN-CONTAINING PROTEIN"/>
    <property type="match status" value="1"/>
</dbReference>
<dbReference type="InterPro" id="IPR051868">
    <property type="entry name" value="ZN346_ZMAT4"/>
</dbReference>
<comment type="caution">
    <text evidence="10">The sequence shown here is derived from an EMBL/GenBank/DDBJ whole genome shotgun (WGS) entry which is preliminary data.</text>
</comment>